<dbReference type="OMA" id="TEMMTIM"/>
<dbReference type="InParanoid" id="P91485"/>
<gene>
    <name evidence="2" type="ORF">CELE_T21E12.5</name>
    <name evidence="2 4" type="ORF">T21E12.5</name>
</gene>
<evidence type="ECO:0000256" key="1">
    <source>
        <dbReference type="SAM" id="Phobius"/>
    </source>
</evidence>
<dbReference type="Bgee" id="WBGene00020656">
    <property type="expression patterns" value="Expressed in pharyngeal muscle cell (C elegans) and 2 other cell types or tissues"/>
</dbReference>
<evidence type="ECO:0000313" key="4">
    <source>
        <dbReference type="WormBase" id="T21E12.5"/>
    </source>
</evidence>
<keyword evidence="1" id="KW-0812">Transmembrane</keyword>
<proteinExistence type="predicted"/>
<dbReference type="CTD" id="188701"/>
<evidence type="ECO:0000313" key="2">
    <source>
        <dbReference type="EMBL" id="CCD64268.1"/>
    </source>
</evidence>
<evidence type="ECO:0000313" key="3">
    <source>
        <dbReference type="Proteomes" id="UP000001940"/>
    </source>
</evidence>
<dbReference type="WormBase" id="T21E12.5">
    <property type="protein sequence ID" value="CE13886"/>
    <property type="gene ID" value="WBGene00020656"/>
</dbReference>
<dbReference type="PaxDb" id="6239-T21E12.5"/>
<accession>P91485</accession>
<dbReference type="STRING" id="6239.T21E12.5.1"/>
<dbReference type="KEGG" id="cel:CELE_T21E12.5"/>
<keyword evidence="1" id="KW-0472">Membrane</keyword>
<dbReference type="OrthoDB" id="5859734at2759"/>
<dbReference type="UCSC" id="T21E12.5">
    <property type="organism name" value="c. elegans"/>
</dbReference>
<dbReference type="HOGENOM" id="CLU_112171_0_0_1"/>
<keyword evidence="1" id="KW-1133">Transmembrane helix</keyword>
<dbReference type="EMBL" id="BX284601">
    <property type="protein sequence ID" value="CCD64268.1"/>
    <property type="molecule type" value="Genomic_DNA"/>
</dbReference>
<dbReference type="AGR" id="WB:WBGene00020656"/>
<keyword evidence="3" id="KW-1185">Reference proteome</keyword>
<dbReference type="IntAct" id="P91485">
    <property type="interactions" value="1"/>
</dbReference>
<feature type="transmembrane region" description="Helical" evidence="1">
    <location>
        <begin position="84"/>
        <end position="104"/>
    </location>
</feature>
<name>P91485_CAEEL</name>
<reference evidence="2 3" key="1">
    <citation type="journal article" date="1998" name="Science">
        <title>Genome sequence of the nematode C. elegans: a platform for investigating biology.</title>
        <authorList>
            <consortium name="The C. elegans sequencing consortium"/>
            <person name="Sulson J.E."/>
            <person name="Waterston R."/>
        </authorList>
    </citation>
    <scope>NUCLEOTIDE SEQUENCE [LARGE SCALE GENOMIC DNA]</scope>
    <source>
        <strain evidence="2 3">Bristol N2</strain>
    </source>
</reference>
<dbReference type="AlphaFoldDB" id="P91485"/>
<sequence>MAQPGDVPLNIKKVDLIDGLGFQWNNSIVRSTVCSIFKVIIKVVFLMICVSACCVLLWLEAITIAKTTPIHTLEEMQQVEDEEALMHIKCFILLLWSFSVYTLITEMTKIMLLNEKIRILESVRHRSKMESTLSLIRQKSYFDAYASDFIIRNQQNEKINTVKDEMDAEEMVHHLVHGMNPHKNSY</sequence>
<dbReference type="FunCoup" id="P91485">
    <property type="interactions" value="308"/>
</dbReference>
<dbReference type="Proteomes" id="UP000001940">
    <property type="component" value="Chromosome I"/>
</dbReference>
<dbReference type="RefSeq" id="NP_491366.1">
    <property type="nucleotide sequence ID" value="NM_058965.1"/>
</dbReference>
<organism evidence="2 3">
    <name type="scientific">Caenorhabditis elegans</name>
    <dbReference type="NCBI Taxonomy" id="6239"/>
    <lineage>
        <taxon>Eukaryota</taxon>
        <taxon>Metazoa</taxon>
        <taxon>Ecdysozoa</taxon>
        <taxon>Nematoda</taxon>
        <taxon>Chromadorea</taxon>
        <taxon>Rhabditida</taxon>
        <taxon>Rhabditina</taxon>
        <taxon>Rhabditomorpha</taxon>
        <taxon>Rhabditoidea</taxon>
        <taxon>Rhabditidae</taxon>
        <taxon>Peloderinae</taxon>
        <taxon>Caenorhabditis</taxon>
    </lineage>
</organism>
<protein>
    <submittedName>
        <fullName evidence="2">Guided entry of tail-anchored proteins factor 1</fullName>
    </submittedName>
</protein>
<dbReference type="PIR" id="B87755">
    <property type="entry name" value="B87755"/>
</dbReference>
<feature type="transmembrane region" description="Helical" evidence="1">
    <location>
        <begin position="39"/>
        <end position="64"/>
    </location>
</feature>
<dbReference type="eggNOG" id="ENOG502THWJ">
    <property type="taxonomic scope" value="Eukaryota"/>
</dbReference>
<dbReference type="GeneID" id="188701"/>